<keyword evidence="4 5" id="KW-0949">S-adenosyl-L-methionine</keyword>
<keyword evidence="3 5" id="KW-0808">Transferase</keyword>
<dbReference type="SUPFAM" id="SSF50249">
    <property type="entry name" value="Nucleic acid-binding proteins"/>
    <property type="match status" value="1"/>
</dbReference>
<dbReference type="STRING" id="29542.A6070_07415"/>
<evidence type="ECO:0000256" key="5">
    <source>
        <dbReference type="PROSITE-ProRule" id="PRU01024"/>
    </source>
</evidence>
<dbReference type="InterPro" id="IPR012340">
    <property type="entry name" value="NA-bd_OB-fold"/>
</dbReference>
<dbReference type="EMBL" id="CP015518">
    <property type="protein sequence ID" value="APG26359.1"/>
    <property type="molecule type" value="Genomic_DNA"/>
</dbReference>
<dbReference type="Gene3D" id="2.40.50.1070">
    <property type="match status" value="1"/>
</dbReference>
<evidence type="ECO:0000256" key="4">
    <source>
        <dbReference type="ARBA" id="ARBA00022691"/>
    </source>
</evidence>
<dbReference type="SUPFAM" id="SSF53335">
    <property type="entry name" value="S-adenosyl-L-methionine-dependent methyltransferases"/>
    <property type="match status" value="1"/>
</dbReference>
<evidence type="ECO:0000256" key="3">
    <source>
        <dbReference type="ARBA" id="ARBA00022679"/>
    </source>
</evidence>
<accession>A0A1L3GKA7</accession>
<keyword evidence="2 5" id="KW-0489">Methyltransferase</keyword>
<dbReference type="PANTHER" id="PTHR11061">
    <property type="entry name" value="RNA M5U METHYLTRANSFERASE"/>
    <property type="match status" value="1"/>
</dbReference>
<dbReference type="NCBIfam" id="TIGR00479">
    <property type="entry name" value="rumA"/>
    <property type="match status" value="1"/>
</dbReference>
<dbReference type="PANTHER" id="PTHR11061:SF49">
    <property type="entry name" value="23S RRNA (URACIL(1939)-C(5))-METHYLTRANSFERASE RLMD"/>
    <property type="match status" value="1"/>
</dbReference>
<protein>
    <submittedName>
        <fullName evidence="8">23S rRNA (Uracil-5-)-methyltransferase RumA</fullName>
    </submittedName>
</protein>
<evidence type="ECO:0000256" key="1">
    <source>
        <dbReference type="ARBA" id="ARBA00022485"/>
    </source>
</evidence>
<name>A0A1L3GKA7_SYNAC</name>
<evidence type="ECO:0000256" key="2">
    <source>
        <dbReference type="ARBA" id="ARBA00022603"/>
    </source>
</evidence>
<dbReference type="Gene3D" id="3.40.50.150">
    <property type="entry name" value="Vaccinia Virus protein VP39"/>
    <property type="match status" value="1"/>
</dbReference>
<dbReference type="InterPro" id="IPR030390">
    <property type="entry name" value="MeTrfase_TrmA_AS"/>
</dbReference>
<dbReference type="InterPro" id="IPR029063">
    <property type="entry name" value="SAM-dependent_MTases_sf"/>
</dbReference>
<dbReference type="GO" id="GO:0051539">
    <property type="term" value="F:4 iron, 4 sulfur cluster binding"/>
    <property type="evidence" value="ECO:0007669"/>
    <property type="project" value="UniProtKB-KW"/>
</dbReference>
<dbReference type="Gene3D" id="2.40.50.140">
    <property type="entry name" value="Nucleic acid-binding proteins"/>
    <property type="match status" value="1"/>
</dbReference>
<evidence type="ECO:0000259" key="7">
    <source>
        <dbReference type="PROSITE" id="PS50926"/>
    </source>
</evidence>
<dbReference type="GO" id="GO:0070041">
    <property type="term" value="F:rRNA (uridine-C5-)-methyltransferase activity"/>
    <property type="evidence" value="ECO:0007669"/>
    <property type="project" value="TreeGrafter"/>
</dbReference>
<feature type="binding site" evidence="5">
    <location>
        <position position="312"/>
    </location>
    <ligand>
        <name>S-adenosyl-L-methionine</name>
        <dbReference type="ChEBI" id="CHEBI:59789"/>
    </ligand>
</feature>
<evidence type="ECO:0000313" key="9">
    <source>
        <dbReference type="Proteomes" id="UP000182264"/>
    </source>
</evidence>
<organism evidence="8 9">
    <name type="scientific">Syntrophotalea acetylenica</name>
    <name type="common">Pelobacter acetylenicus</name>
    <dbReference type="NCBI Taxonomy" id="29542"/>
    <lineage>
        <taxon>Bacteria</taxon>
        <taxon>Pseudomonadati</taxon>
        <taxon>Thermodesulfobacteriota</taxon>
        <taxon>Desulfuromonadia</taxon>
        <taxon>Desulfuromonadales</taxon>
        <taxon>Syntrophotaleaceae</taxon>
        <taxon>Syntrophotalea</taxon>
    </lineage>
</organism>
<comment type="similarity">
    <text evidence="5">Belongs to the class I-like SAM-binding methyltransferase superfamily. RNA M5U methyltransferase family.</text>
</comment>
<dbReference type="PROSITE" id="PS01230">
    <property type="entry name" value="TRMA_1"/>
    <property type="match status" value="1"/>
</dbReference>
<dbReference type="PROSITE" id="PS50926">
    <property type="entry name" value="TRAM"/>
    <property type="match status" value="1"/>
</dbReference>
<feature type="active site" evidence="6">
    <location>
        <position position="385"/>
    </location>
</feature>
<dbReference type="AlphaFoldDB" id="A0A1L3GKA7"/>
<evidence type="ECO:0000256" key="6">
    <source>
        <dbReference type="PROSITE-ProRule" id="PRU10015"/>
    </source>
</evidence>
<feature type="binding site" evidence="5">
    <location>
        <position position="359"/>
    </location>
    <ligand>
        <name>S-adenosyl-L-methionine</name>
        <dbReference type="ChEBI" id="CHEBI:59789"/>
    </ligand>
</feature>
<keyword evidence="1" id="KW-0411">Iron-sulfur</keyword>
<feature type="binding site" evidence="5">
    <location>
        <position position="291"/>
    </location>
    <ligand>
        <name>S-adenosyl-L-methionine</name>
        <dbReference type="ChEBI" id="CHEBI:59789"/>
    </ligand>
</feature>
<feature type="binding site" evidence="5">
    <location>
        <position position="262"/>
    </location>
    <ligand>
        <name>S-adenosyl-L-methionine</name>
        <dbReference type="ChEBI" id="CHEBI:59789"/>
    </ligand>
</feature>
<gene>
    <name evidence="8" type="ORF">A7E75_13385</name>
</gene>
<dbReference type="Pfam" id="PF05958">
    <property type="entry name" value="tRNA_U5-meth_tr"/>
    <property type="match status" value="1"/>
</dbReference>
<reference evidence="8 9" key="1">
    <citation type="journal article" date="2017" name="Genome Announc.">
        <title>Complete Genome Sequences of Two Acetylene-Fermenting Pelobacter acetylenicus Strains.</title>
        <authorList>
            <person name="Sutton J.M."/>
            <person name="Baesman S.M."/>
            <person name="Fierst J.L."/>
            <person name="Poret-Peterson A.T."/>
            <person name="Oremland R.S."/>
            <person name="Dunlap D.S."/>
            <person name="Akob D.M."/>
        </authorList>
    </citation>
    <scope>NUCLEOTIDE SEQUENCE [LARGE SCALE GENOMIC DNA]</scope>
    <source>
        <strain evidence="8 9">DSM 3247</strain>
    </source>
</reference>
<feature type="active site" description="Nucleophile" evidence="5">
    <location>
        <position position="385"/>
    </location>
</feature>
<dbReference type="Pfam" id="PF01938">
    <property type="entry name" value="TRAM"/>
    <property type="match status" value="1"/>
</dbReference>
<evidence type="ECO:0000313" key="8">
    <source>
        <dbReference type="EMBL" id="APG26359.1"/>
    </source>
</evidence>
<dbReference type="InterPro" id="IPR002792">
    <property type="entry name" value="TRAM_dom"/>
</dbReference>
<dbReference type="GO" id="GO:0070475">
    <property type="term" value="P:rRNA base methylation"/>
    <property type="evidence" value="ECO:0007669"/>
    <property type="project" value="TreeGrafter"/>
</dbReference>
<dbReference type="CDD" id="cd02440">
    <property type="entry name" value="AdoMet_MTases"/>
    <property type="match status" value="1"/>
</dbReference>
<keyword evidence="1" id="KW-0408">Iron</keyword>
<keyword evidence="9" id="KW-1185">Reference proteome</keyword>
<sequence length="438" mass="48922">MIEDLYIEAVAYGGNGIGHYCGKVVFVPFVAPGDHVRCRIVQQKKRYSEATVEEIISSSTMRIKPACPVFGLCGGCQWQHLDYQEQCVWKERIFRDFVVRKLGADPGVVLPIMPSCHQWEYRSRVQFKCLNTPAGLQVGFYRRGSHFVVPVSHCPVIHPALNRARELFRAWIDKTPWAGQVPQIDLAVDDGGRVRAVVHCLSGDLDALSRHLKPLAEEADFALFVQSGRKENLLHVCGPMELIIEVDTPVLRLGYGPGGFAQINLSQNRAMVREVIATLISNPPGRVLDLFCGMGNFSLPVARLAQQVIGVESYRQSIEMARLNARLNNIDNALFFVGESFGAASLYAAEGAIDLVILDPPRSGAYDVARELAQVRPERILYVSCDPPTLSRDLQPLLHNGYRLVWSRPYDLFPHTHHIESITLLEKVPGEVRGVTKY</sequence>
<dbReference type="PROSITE" id="PS51687">
    <property type="entry name" value="SAM_MT_RNA_M5U"/>
    <property type="match status" value="1"/>
</dbReference>
<dbReference type="InterPro" id="IPR010280">
    <property type="entry name" value="U5_MeTrfase_fam"/>
</dbReference>
<keyword evidence="1" id="KW-0004">4Fe-4S</keyword>
<dbReference type="Proteomes" id="UP000182264">
    <property type="component" value="Chromosome"/>
</dbReference>
<feature type="domain" description="TRAM" evidence="7">
    <location>
        <begin position="1"/>
        <end position="54"/>
    </location>
</feature>
<keyword evidence="1" id="KW-0479">Metal-binding</keyword>
<proteinExistence type="inferred from homology"/>